<protein>
    <recommendedName>
        <fullName evidence="3">Pyruvate kinase</fullName>
    </recommendedName>
</protein>
<dbReference type="AlphaFoldDB" id="A0AAW8VAF7"/>
<evidence type="ECO:0008006" key="3">
    <source>
        <dbReference type="Google" id="ProtNLM"/>
    </source>
</evidence>
<name>A0AAW8VAF7_PASMD</name>
<organism evidence="1 2">
    <name type="scientific">Pasteurella multocida</name>
    <dbReference type="NCBI Taxonomy" id="747"/>
    <lineage>
        <taxon>Bacteria</taxon>
        <taxon>Pseudomonadati</taxon>
        <taxon>Pseudomonadota</taxon>
        <taxon>Gammaproteobacteria</taxon>
        <taxon>Pasteurellales</taxon>
        <taxon>Pasteurellaceae</taxon>
        <taxon>Pasteurella</taxon>
    </lineage>
</organism>
<reference evidence="1" key="1">
    <citation type="submission" date="2022-07" db="EMBL/GenBank/DDBJ databases">
        <title>Sequence of Pasteurella multocoda 17BRD-035.</title>
        <authorList>
            <person name="Roy Chowdhury P."/>
            <person name="Alhamami T."/>
            <person name="Trott D.J."/>
            <person name="Djordvevic S.P."/>
        </authorList>
    </citation>
    <scope>NUCLEOTIDE SEQUENCE</scope>
    <source>
        <strain evidence="1">17BRD-035</strain>
    </source>
</reference>
<dbReference type="RefSeq" id="WP_223132030.1">
    <property type="nucleotide sequence ID" value="NZ_CP082272.1"/>
</dbReference>
<proteinExistence type="predicted"/>
<gene>
    <name evidence="1" type="ORF">NQF69_11495</name>
</gene>
<sequence>MSKFDLARALAGEPVRLRNGKKAFVAHRLPEGVINRVSEEGCVHDFALLGYTVQMMYSDEGSRLGYRFSFEKAWKIDGRELSDGNIGDEDIVAMWNDNIVKVELPRPLETAEVGQMVWYVSGERIDWLIYQANINEALMLEDARFFATSDDACAWVDLARRVREM</sequence>
<evidence type="ECO:0000313" key="2">
    <source>
        <dbReference type="Proteomes" id="UP001182304"/>
    </source>
</evidence>
<accession>A0AAW8VAF7</accession>
<comment type="caution">
    <text evidence="1">The sequence shown here is derived from an EMBL/GenBank/DDBJ whole genome shotgun (WGS) entry which is preliminary data.</text>
</comment>
<evidence type="ECO:0000313" key="1">
    <source>
        <dbReference type="EMBL" id="MDT3453385.1"/>
    </source>
</evidence>
<dbReference type="Proteomes" id="UP001182304">
    <property type="component" value="Unassembled WGS sequence"/>
</dbReference>
<dbReference type="EMBL" id="JANIEN010000021">
    <property type="protein sequence ID" value="MDT3453385.1"/>
    <property type="molecule type" value="Genomic_DNA"/>
</dbReference>